<evidence type="ECO:0000313" key="2">
    <source>
        <dbReference type="EMBL" id="MBF7980478.1"/>
    </source>
</evidence>
<feature type="domain" description="Endonuclease GajA/Old nuclease/RecF-like AAA" evidence="1">
    <location>
        <begin position="1"/>
        <end position="396"/>
    </location>
</feature>
<dbReference type="InterPro" id="IPR041685">
    <property type="entry name" value="AAA_GajA/Old/RecF-like"/>
</dbReference>
<dbReference type="EMBL" id="JADOBI010000005">
    <property type="protein sequence ID" value="MBF7980478.1"/>
    <property type="molecule type" value="Genomic_DNA"/>
</dbReference>
<dbReference type="Gene3D" id="3.40.50.300">
    <property type="entry name" value="P-loop containing nucleotide triphosphate hydrolases"/>
    <property type="match status" value="1"/>
</dbReference>
<dbReference type="RefSeq" id="WP_195814673.1">
    <property type="nucleotide sequence ID" value="NZ_JADOBI010000005.1"/>
</dbReference>
<dbReference type="PANTHER" id="PTHR43581:SF2">
    <property type="entry name" value="EXCINUCLEASE ATPASE SUBUNIT"/>
    <property type="match status" value="1"/>
</dbReference>
<evidence type="ECO:0000313" key="3">
    <source>
        <dbReference type="Proteomes" id="UP000636811"/>
    </source>
</evidence>
<dbReference type="Pfam" id="PF13175">
    <property type="entry name" value="AAA_15"/>
    <property type="match status" value="1"/>
</dbReference>
<protein>
    <submittedName>
        <fullName evidence="2">AAA family ATPase</fullName>
    </submittedName>
</protein>
<dbReference type="InterPro" id="IPR027417">
    <property type="entry name" value="P-loop_NTPase"/>
</dbReference>
<organism evidence="2 3">
    <name type="scientific">Rahnella laticis</name>
    <dbReference type="NCBI Taxonomy" id="2787622"/>
    <lineage>
        <taxon>Bacteria</taxon>
        <taxon>Pseudomonadati</taxon>
        <taxon>Pseudomonadota</taxon>
        <taxon>Gammaproteobacteria</taxon>
        <taxon>Enterobacterales</taxon>
        <taxon>Yersiniaceae</taxon>
        <taxon>Rahnella</taxon>
    </lineage>
</organism>
<accession>A0ABS0E8N5</accession>
<evidence type="ECO:0000259" key="1">
    <source>
        <dbReference type="Pfam" id="PF13175"/>
    </source>
</evidence>
<dbReference type="InterPro" id="IPR051396">
    <property type="entry name" value="Bact_Antivir_Def_Nuclease"/>
</dbReference>
<reference evidence="2 3" key="1">
    <citation type="submission" date="2020-11" db="EMBL/GenBank/DDBJ databases">
        <title>Taxonomic investigation of Rahnella strains.</title>
        <authorList>
            <person name="Lee S.D."/>
        </authorList>
    </citation>
    <scope>NUCLEOTIDE SEQUENCE [LARGE SCALE GENOMIC DNA]</scope>
    <source>
        <strain evidence="2 3">SAP-17</strain>
    </source>
</reference>
<name>A0ABS0E8N5_9GAMM</name>
<proteinExistence type="predicted"/>
<gene>
    <name evidence="2" type="ORF">IV433_13780</name>
</gene>
<dbReference type="SUPFAM" id="SSF52540">
    <property type="entry name" value="P-loop containing nucleoside triphosphate hydrolases"/>
    <property type="match status" value="1"/>
</dbReference>
<dbReference type="Proteomes" id="UP000636811">
    <property type="component" value="Unassembled WGS sequence"/>
</dbReference>
<dbReference type="PANTHER" id="PTHR43581">
    <property type="entry name" value="ATP/GTP PHOSPHATASE"/>
    <property type="match status" value="1"/>
</dbReference>
<keyword evidence="3" id="KW-1185">Reference proteome</keyword>
<sequence>MNLIRLKVNGLFGMLDYNIPLDNHEFTILTGPNGYGKTILLRIIKDILINDLTIFEKLKFENIILSTDVAEIEISKTIKTKKKSITLIVTEGSSRYEEKIYYKDAPEKLDCNNEDLLKQNFYIKFWAKDGSVVKDEHTDSKSKYTSNVLDKFFSSEGVTFIKAQRLETKESKNTVIDDYALKLIQLMELATSESAKISQRLDTTFPSRLFDMIADSQLAAYGNISDRLIGIQDKRKLYMGYGLIDSEIDLLPSNTTHVIKNNEYLNVLKLYIDDGLEKLAPFESLFSRIDLFSTLLKEKILSFKKVKFDRQEGFIFVSDIGDVIDRNMLSSGEQNQVVILFDLIFNSKDKNVILIDEPEISLHVAWQKEFLNSLKKIQKINKSSKYIIATHSPQIIDNKWELTYDLFEATKGNLK</sequence>
<comment type="caution">
    <text evidence="2">The sequence shown here is derived from an EMBL/GenBank/DDBJ whole genome shotgun (WGS) entry which is preliminary data.</text>
</comment>